<feature type="binding site" evidence="8">
    <location>
        <position position="115"/>
    </location>
    <ligand>
        <name>Fe cation</name>
        <dbReference type="ChEBI" id="CHEBI:24875"/>
    </ligand>
</feature>
<feature type="binding site" evidence="8">
    <location>
        <position position="329"/>
    </location>
    <ligand>
        <name>Fe cation</name>
        <dbReference type="ChEBI" id="CHEBI:24875"/>
    </ligand>
</feature>
<proteinExistence type="inferred from homology"/>
<keyword evidence="5 8" id="KW-0408">Iron</keyword>
<comment type="cofactor">
    <cofactor evidence="8">
        <name>Fe(2+)</name>
        <dbReference type="ChEBI" id="CHEBI:29033"/>
    </cofactor>
    <text evidence="8">Binds 1 Fe(2+) ion per subunit.</text>
</comment>
<protein>
    <recommendedName>
        <fullName evidence="8">tRNA N6-adenosine threonylcarbamoyltransferase</fullName>
        <ecNumber evidence="8">2.3.1.234</ecNumber>
    </recommendedName>
    <alternativeName>
        <fullName evidence="8">N6-L-threonylcarbamoyladenine synthase</fullName>
        <shortName evidence="8">t(6)A synthase</shortName>
    </alternativeName>
    <alternativeName>
        <fullName evidence="8">t(6)A37 threonylcarbamoyladenosine biosynthesis protein TsaD</fullName>
    </alternativeName>
    <alternativeName>
        <fullName evidence="8">tRNA threonylcarbamoyladenosine biosynthesis protein TsaD</fullName>
    </alternativeName>
</protein>
<feature type="binding site" evidence="8">
    <location>
        <begin position="149"/>
        <end position="153"/>
    </location>
    <ligand>
        <name>substrate</name>
    </ligand>
</feature>
<feature type="binding site" evidence="8">
    <location>
        <position position="200"/>
    </location>
    <ligand>
        <name>substrate</name>
    </ligand>
</feature>
<dbReference type="PRINTS" id="PR00789">
    <property type="entry name" value="OSIALOPTASE"/>
</dbReference>
<dbReference type="FunFam" id="3.30.420.40:FF:000012">
    <property type="entry name" value="tRNA N6-adenosine threonylcarbamoyltransferase"/>
    <property type="match status" value="1"/>
</dbReference>
<evidence type="ECO:0000256" key="3">
    <source>
        <dbReference type="ARBA" id="ARBA00022694"/>
    </source>
</evidence>
<dbReference type="NCBIfam" id="TIGR00329">
    <property type="entry name" value="gcp_kae1"/>
    <property type="match status" value="1"/>
</dbReference>
<dbReference type="EC" id="2.3.1.234" evidence="8"/>
<comment type="function">
    <text evidence="8">Required for the formation of a threonylcarbamoyl group on adenosine at position 37 (t(6)A37) in tRNAs that read codons beginning with adenine. Is involved in the transfer of the threonylcarbamoyl moiety of threonylcarbamoyl-AMP (TC-AMP) to the N6 group of A37, together with TsaE and TsaB. TsaD likely plays a direct catalytic role in this reaction.</text>
</comment>
<reference evidence="10 11" key="1">
    <citation type="submission" date="2018-12" db="EMBL/GenBank/DDBJ databases">
        <authorList>
            <consortium name="Pathogen Informatics"/>
        </authorList>
    </citation>
    <scope>NUCLEOTIDE SEQUENCE [LARGE SCALE GENOMIC DNA]</scope>
    <source>
        <strain evidence="10 11">NCTC10207</strain>
    </source>
</reference>
<dbReference type="GO" id="GO:0005506">
    <property type="term" value="F:iron ion binding"/>
    <property type="evidence" value="ECO:0007669"/>
    <property type="project" value="UniProtKB-UniRule"/>
</dbReference>
<dbReference type="InterPro" id="IPR022450">
    <property type="entry name" value="TsaD"/>
</dbReference>
<keyword evidence="3 8" id="KW-0819">tRNA processing</keyword>
<feature type="binding site" evidence="8">
    <location>
        <position position="183"/>
    </location>
    <ligand>
        <name>substrate</name>
    </ligand>
</feature>
<dbReference type="GO" id="GO:0005737">
    <property type="term" value="C:cytoplasm"/>
    <property type="evidence" value="ECO:0007669"/>
    <property type="project" value="UniProtKB-SubCell"/>
</dbReference>
<dbReference type="InterPro" id="IPR000905">
    <property type="entry name" value="Gcp-like_dom"/>
</dbReference>
<evidence type="ECO:0000256" key="5">
    <source>
        <dbReference type="ARBA" id="ARBA00023004"/>
    </source>
</evidence>
<keyword evidence="1 8" id="KW-0963">Cytoplasm</keyword>
<dbReference type="EMBL" id="LR134479">
    <property type="protein sequence ID" value="VEI23800.1"/>
    <property type="molecule type" value="Genomic_DNA"/>
</dbReference>
<keyword evidence="2 8" id="KW-0808">Transferase</keyword>
<dbReference type="InterPro" id="IPR043129">
    <property type="entry name" value="ATPase_NBD"/>
</dbReference>
<evidence type="ECO:0000259" key="9">
    <source>
        <dbReference type="Pfam" id="PF00814"/>
    </source>
</evidence>
<comment type="catalytic activity">
    <reaction evidence="7 8">
        <text>L-threonylcarbamoyladenylate + adenosine(37) in tRNA = N(6)-L-threonylcarbamoyladenosine(37) in tRNA + AMP + H(+)</text>
        <dbReference type="Rhea" id="RHEA:37059"/>
        <dbReference type="Rhea" id="RHEA-COMP:10162"/>
        <dbReference type="Rhea" id="RHEA-COMP:10163"/>
        <dbReference type="ChEBI" id="CHEBI:15378"/>
        <dbReference type="ChEBI" id="CHEBI:73682"/>
        <dbReference type="ChEBI" id="CHEBI:74411"/>
        <dbReference type="ChEBI" id="CHEBI:74418"/>
        <dbReference type="ChEBI" id="CHEBI:456215"/>
        <dbReference type="EC" id="2.3.1.234"/>
    </reaction>
</comment>
<keyword evidence="6 8" id="KW-0012">Acyltransferase</keyword>
<comment type="similarity">
    <text evidence="8">Belongs to the KAE1 / TsaD family.</text>
</comment>
<dbReference type="HAMAP" id="MF_01445">
    <property type="entry name" value="TsaD"/>
    <property type="match status" value="1"/>
</dbReference>
<evidence type="ECO:0000256" key="2">
    <source>
        <dbReference type="ARBA" id="ARBA00022679"/>
    </source>
</evidence>
<comment type="subcellular location">
    <subcellularLocation>
        <location evidence="8">Cytoplasm</location>
    </subcellularLocation>
</comment>
<evidence type="ECO:0000313" key="10">
    <source>
        <dbReference type="EMBL" id="VEI23800.1"/>
    </source>
</evidence>
<dbReference type="Gene3D" id="3.30.420.40">
    <property type="match status" value="2"/>
</dbReference>
<sequence length="366" mass="37338">MTATEPLVLGIESSCDETGIGIVRGSKLLTNTISSSMEEHVRFGGVIPEIASRAHLEAMLPALEKALTEARVSLSDIDAIAVTAGPGLAGALMVGVSAAKALAVATGKPLYGINHLVAHVGVGLLDDNGTSDGAHLLQNAEAGGLGALLVSGGHTEILQVRDITSDVRLLGATLDDAAGEAYDKVARLLGLDYPGGPAIDRAAKDGDRTAFTFPRGLSARKFMGSAEEPGQHRYDFSFSGLKTAVARVVEGLTARGETVPVADIAASFQEAVVDVITKKATLACTEQGMDTLLLGGGVAANSRLRQLLAARCASAGVRLIIPKFTLCTDNGAMVAALGAQLVAAGREPSGVGFTADSSLPVTTVCL</sequence>
<dbReference type="RefSeq" id="WP_126500387.1">
    <property type="nucleotide sequence ID" value="NZ_CAJPQC010000009.1"/>
</dbReference>
<dbReference type="GO" id="GO:0002949">
    <property type="term" value="P:tRNA threonylcarbamoyladenosine modification"/>
    <property type="evidence" value="ECO:0007669"/>
    <property type="project" value="UniProtKB-UniRule"/>
</dbReference>
<dbReference type="Pfam" id="PF00814">
    <property type="entry name" value="TsaD"/>
    <property type="match status" value="1"/>
</dbReference>
<accession>A0A7Z9A4A4</accession>
<name>A0A7Z9A4A4_9MICC</name>
<evidence type="ECO:0000256" key="8">
    <source>
        <dbReference type="HAMAP-Rule" id="MF_01445"/>
    </source>
</evidence>
<gene>
    <name evidence="10" type="primary">gcp</name>
    <name evidence="8" type="synonym">tsaD</name>
    <name evidence="10" type="ORF">NCTC10207_01733</name>
</gene>
<evidence type="ECO:0000256" key="6">
    <source>
        <dbReference type="ARBA" id="ARBA00023315"/>
    </source>
</evidence>
<dbReference type="FunFam" id="3.30.420.40:FF:000040">
    <property type="entry name" value="tRNA N6-adenosine threonylcarbamoyltransferase"/>
    <property type="match status" value="1"/>
</dbReference>
<evidence type="ECO:0000256" key="7">
    <source>
        <dbReference type="ARBA" id="ARBA00048117"/>
    </source>
</evidence>
<dbReference type="AlphaFoldDB" id="A0A7Z9A4A4"/>
<dbReference type="Proteomes" id="UP000282386">
    <property type="component" value="Chromosome"/>
</dbReference>
<evidence type="ECO:0000256" key="1">
    <source>
        <dbReference type="ARBA" id="ARBA00022490"/>
    </source>
</evidence>
<dbReference type="GO" id="GO:0061711">
    <property type="term" value="F:tRNA N(6)-L-threonylcarbamoyladenine synthase activity"/>
    <property type="evidence" value="ECO:0007669"/>
    <property type="project" value="UniProtKB-EC"/>
</dbReference>
<dbReference type="InterPro" id="IPR017861">
    <property type="entry name" value="KAE1/TsaD"/>
</dbReference>
<dbReference type="SUPFAM" id="SSF53067">
    <property type="entry name" value="Actin-like ATPase domain"/>
    <property type="match status" value="1"/>
</dbReference>
<organism evidence="10 11">
    <name type="scientific">Rothia aeria</name>
    <dbReference type="NCBI Taxonomy" id="172042"/>
    <lineage>
        <taxon>Bacteria</taxon>
        <taxon>Bacillati</taxon>
        <taxon>Actinomycetota</taxon>
        <taxon>Actinomycetes</taxon>
        <taxon>Micrococcales</taxon>
        <taxon>Micrococcaceae</taxon>
        <taxon>Rothia</taxon>
    </lineage>
</organism>
<feature type="binding site" evidence="8">
    <location>
        <position position="196"/>
    </location>
    <ligand>
        <name>substrate</name>
    </ligand>
</feature>
<evidence type="ECO:0000256" key="4">
    <source>
        <dbReference type="ARBA" id="ARBA00022723"/>
    </source>
</evidence>
<dbReference type="NCBIfam" id="TIGR03723">
    <property type="entry name" value="T6A_TsaD_YgjD"/>
    <property type="match status" value="1"/>
</dbReference>
<feature type="binding site" evidence="8">
    <location>
        <position position="301"/>
    </location>
    <ligand>
        <name>substrate</name>
    </ligand>
</feature>
<keyword evidence="4 8" id="KW-0479">Metal-binding</keyword>
<dbReference type="PANTHER" id="PTHR11735:SF6">
    <property type="entry name" value="TRNA N6-ADENOSINE THREONYLCARBAMOYLTRANSFERASE, MITOCHONDRIAL"/>
    <property type="match status" value="1"/>
</dbReference>
<feature type="domain" description="Gcp-like" evidence="9">
    <location>
        <begin position="28"/>
        <end position="335"/>
    </location>
</feature>
<feature type="binding site" evidence="8">
    <location>
        <position position="119"/>
    </location>
    <ligand>
        <name>Fe cation</name>
        <dbReference type="ChEBI" id="CHEBI:24875"/>
    </ligand>
</feature>
<evidence type="ECO:0000313" key="11">
    <source>
        <dbReference type="Proteomes" id="UP000282386"/>
    </source>
</evidence>
<dbReference type="CDD" id="cd24133">
    <property type="entry name" value="ASKHA_NBD_TsaD_bac"/>
    <property type="match status" value="1"/>
</dbReference>
<dbReference type="PANTHER" id="PTHR11735">
    <property type="entry name" value="TRNA N6-ADENOSINE THREONYLCARBAMOYLTRANSFERASE"/>
    <property type="match status" value="1"/>
</dbReference>